<sequence length="406" mass="45060">MAGNGEELDKFERIDAFIEDLQDRNGRYCWPKIKRSPATREAAMAGIVGELEGHHLPLESLDMRCLTIFALAGVSIKKGTPREACLAYRAVGLLLLTLRDGSPCPLLDKAFPTLSRAIQFPDAGAPPMLVAAAIDCLAAASFAGARRAREARRSMETVWRVAMAPTRLRSAKLKKTSPVVVAAAVYAWTFLLSIVAFAADTQQRKKADRTSSWSAAMASLMEMLDADDRRVRMAAGEALAVCAELNFLTDKDMGTLKAKVSDLAAESAGKRADNSLLRQQQELFGQIAAFLDHGEPPVASWEWHDMMKVSTWVRLVQLNFLRKFLGDGFLEHVRGNPLLKEAFSFGRVEGKPLSIQKERRMSIDELLQNLERNRDSSWEYGNIVCLPRTYGLNEGLPEKLLQLGWH</sequence>
<dbReference type="Proteomes" id="UP001497457">
    <property type="component" value="Chromosome 31b"/>
</dbReference>
<evidence type="ECO:0000313" key="4">
    <source>
        <dbReference type="EMBL" id="CAL5032689.1"/>
    </source>
</evidence>
<gene>
    <name evidence="4" type="ORF">URODEC1_LOCUS82384</name>
</gene>
<keyword evidence="2" id="KW-0472">Membrane</keyword>
<keyword evidence="5" id="KW-1185">Reference proteome</keyword>
<dbReference type="AlphaFoldDB" id="A0ABC9D773"/>
<feature type="transmembrane region" description="Helical" evidence="2">
    <location>
        <begin position="179"/>
        <end position="199"/>
    </location>
</feature>
<feature type="transmembrane region" description="Helical" evidence="2">
    <location>
        <begin position="125"/>
        <end position="145"/>
    </location>
</feature>
<organism evidence="4 5">
    <name type="scientific">Urochloa decumbens</name>
    <dbReference type="NCBI Taxonomy" id="240449"/>
    <lineage>
        <taxon>Eukaryota</taxon>
        <taxon>Viridiplantae</taxon>
        <taxon>Streptophyta</taxon>
        <taxon>Embryophyta</taxon>
        <taxon>Tracheophyta</taxon>
        <taxon>Spermatophyta</taxon>
        <taxon>Magnoliopsida</taxon>
        <taxon>Liliopsida</taxon>
        <taxon>Poales</taxon>
        <taxon>Poaceae</taxon>
        <taxon>PACMAD clade</taxon>
        <taxon>Panicoideae</taxon>
        <taxon>Panicodae</taxon>
        <taxon>Paniceae</taxon>
        <taxon>Melinidinae</taxon>
        <taxon>Urochloa</taxon>
    </lineage>
</organism>
<accession>A0ABC9D773</accession>
<keyword evidence="2" id="KW-0812">Transmembrane</keyword>
<dbReference type="PANTHER" id="PTHR12354:SF11">
    <property type="entry name" value="OS02G0219050 PROTEIN"/>
    <property type="match status" value="1"/>
</dbReference>
<dbReference type="SUPFAM" id="SSF48371">
    <property type="entry name" value="ARM repeat"/>
    <property type="match status" value="1"/>
</dbReference>
<dbReference type="InterPro" id="IPR007701">
    <property type="entry name" value="Interferon-rel_develop_reg_N"/>
</dbReference>
<comment type="similarity">
    <text evidence="1">Belongs to the IFRD family.</text>
</comment>
<name>A0ABC9D773_9POAL</name>
<protein>
    <recommendedName>
        <fullName evidence="3">Interferon-related developmental regulator N-terminal domain-containing protein</fullName>
    </recommendedName>
</protein>
<dbReference type="PANTHER" id="PTHR12354">
    <property type="entry name" value="INTERFERON-RELATED DEVELOPMENTAL REGULATOR"/>
    <property type="match status" value="1"/>
</dbReference>
<dbReference type="InterPro" id="IPR039777">
    <property type="entry name" value="IFRD"/>
</dbReference>
<feature type="domain" description="Interferon-related developmental regulator N-terminal" evidence="3">
    <location>
        <begin position="9"/>
        <end position="291"/>
    </location>
</feature>
<evidence type="ECO:0000256" key="2">
    <source>
        <dbReference type="SAM" id="Phobius"/>
    </source>
</evidence>
<evidence type="ECO:0000313" key="5">
    <source>
        <dbReference type="Proteomes" id="UP001497457"/>
    </source>
</evidence>
<reference evidence="4 5" key="2">
    <citation type="submission" date="2024-10" db="EMBL/GenBank/DDBJ databases">
        <authorList>
            <person name="Ryan C."/>
        </authorList>
    </citation>
    <scope>NUCLEOTIDE SEQUENCE [LARGE SCALE GENOMIC DNA]</scope>
</reference>
<evidence type="ECO:0000259" key="3">
    <source>
        <dbReference type="Pfam" id="PF05004"/>
    </source>
</evidence>
<proteinExistence type="inferred from homology"/>
<keyword evidence="2" id="KW-1133">Transmembrane helix</keyword>
<dbReference type="Pfam" id="PF05004">
    <property type="entry name" value="IFRD"/>
    <property type="match status" value="1"/>
</dbReference>
<dbReference type="InterPro" id="IPR016024">
    <property type="entry name" value="ARM-type_fold"/>
</dbReference>
<evidence type="ECO:0000256" key="1">
    <source>
        <dbReference type="ARBA" id="ARBA00008828"/>
    </source>
</evidence>
<reference evidence="5" key="1">
    <citation type="submission" date="2024-06" db="EMBL/GenBank/DDBJ databases">
        <authorList>
            <person name="Ryan C."/>
        </authorList>
    </citation>
    <scope>NUCLEOTIDE SEQUENCE [LARGE SCALE GENOMIC DNA]</scope>
</reference>
<dbReference type="EMBL" id="OZ075141">
    <property type="protein sequence ID" value="CAL5032689.1"/>
    <property type="molecule type" value="Genomic_DNA"/>
</dbReference>